<organism evidence="1 2">
    <name type="scientific">Acinetobacter haemolyticus</name>
    <dbReference type="NCBI Taxonomy" id="29430"/>
    <lineage>
        <taxon>Bacteria</taxon>
        <taxon>Pseudomonadati</taxon>
        <taxon>Pseudomonadota</taxon>
        <taxon>Gammaproteobacteria</taxon>
        <taxon>Moraxellales</taxon>
        <taxon>Moraxellaceae</taxon>
        <taxon>Acinetobacter</taxon>
    </lineage>
</organism>
<evidence type="ECO:0000313" key="1">
    <source>
        <dbReference type="EMBL" id="NAR72575.1"/>
    </source>
</evidence>
<name>A0A1L6KSM3_ACIHA</name>
<proteinExistence type="predicted"/>
<gene>
    <name evidence="1" type="ORF">GPS52_03535</name>
</gene>
<sequence>MNIKNYRPSKGFIWTLLLIIFTAWLVYKCVPLTEKRQDARIHSLMERQRMRLAQEFDSYTSEDFARLPKFDSRKYALLKRNSRFWLIPREYYGANGFTIRVRDINKLMKKWKDNAVEQAVFRILMYSPQYYYGDVNTFNHNSCNSEIGRFKWNGVLIEIYNAHFINVTDEQYLDVCLTTLKILKEEIKEIHYVN</sequence>
<dbReference type="Proteomes" id="UP000451048">
    <property type="component" value="Unassembled WGS sequence"/>
</dbReference>
<dbReference type="AlphaFoldDB" id="A0A1L6KSM3"/>
<evidence type="ECO:0000313" key="2">
    <source>
        <dbReference type="Proteomes" id="UP000451048"/>
    </source>
</evidence>
<dbReference type="EMBL" id="WTTO01000006">
    <property type="protein sequence ID" value="NAR72575.1"/>
    <property type="molecule type" value="Genomic_DNA"/>
</dbReference>
<reference evidence="1 2" key="1">
    <citation type="submission" date="2019-12" db="EMBL/GenBank/DDBJ databases">
        <title>Acinetobacter haemolyticus comparative genomics.</title>
        <authorList>
            <person name="Castro-Jaimes S."/>
            <person name="Bello-Lopez E."/>
            <person name="Velazquez-Acosta C."/>
            <person name="Volkow-Fernandez P."/>
            <person name="Lozano-Zarain P."/>
            <person name="Castillo Ramirez S."/>
            <person name="Cevallos M.A."/>
        </authorList>
    </citation>
    <scope>NUCLEOTIDE SEQUENCE [LARGE SCALE GENOMIC DNA]</scope>
    <source>
        <strain evidence="1 2">AN10</strain>
    </source>
</reference>
<accession>A0A1L6KSM3</accession>
<protein>
    <submittedName>
        <fullName evidence="1">Uncharacterized protein</fullName>
    </submittedName>
</protein>
<comment type="caution">
    <text evidence="1">The sequence shown here is derived from an EMBL/GenBank/DDBJ whole genome shotgun (WGS) entry which is preliminary data.</text>
</comment>
<dbReference type="RefSeq" id="WP_075316537.1">
    <property type="nucleotide sequence ID" value="NZ_CP018871.1"/>
</dbReference>
<dbReference type="KEGG" id="ahl:AHTJS_14795"/>
<dbReference type="OrthoDB" id="6689985at2"/>